<dbReference type="GO" id="GO:0005886">
    <property type="term" value="C:plasma membrane"/>
    <property type="evidence" value="ECO:0007669"/>
    <property type="project" value="UniProtKB-SubCell"/>
</dbReference>
<keyword evidence="11" id="KW-0812">Transmembrane</keyword>
<feature type="coiled-coil region" evidence="10">
    <location>
        <begin position="217"/>
        <end position="244"/>
    </location>
</feature>
<evidence type="ECO:0000256" key="7">
    <source>
        <dbReference type="ARBA" id="ARBA00022741"/>
    </source>
</evidence>
<dbReference type="PANTHER" id="PTHR44936">
    <property type="entry name" value="SENSOR PROTEIN CREC"/>
    <property type="match status" value="1"/>
</dbReference>
<evidence type="ECO:0000256" key="1">
    <source>
        <dbReference type="ARBA" id="ARBA00000085"/>
    </source>
</evidence>
<keyword evidence="7" id="KW-0547">Nucleotide-binding</keyword>
<dbReference type="InterPro" id="IPR004358">
    <property type="entry name" value="Sig_transdc_His_kin-like_C"/>
</dbReference>
<protein>
    <recommendedName>
        <fullName evidence="3">histidine kinase</fullName>
        <ecNumber evidence="3">2.7.13.3</ecNumber>
    </recommendedName>
</protein>
<accession>A0A2N5X3D8</accession>
<dbReference type="GO" id="GO:0000155">
    <property type="term" value="F:phosphorelay sensor kinase activity"/>
    <property type="evidence" value="ECO:0007669"/>
    <property type="project" value="InterPro"/>
</dbReference>
<comment type="subcellular location">
    <subcellularLocation>
        <location evidence="2">Cell membrane</location>
        <topology evidence="2">Multi-pass membrane protein</topology>
    </subcellularLocation>
</comment>
<dbReference type="EC" id="2.7.13.3" evidence="3"/>
<dbReference type="InterPro" id="IPR005467">
    <property type="entry name" value="His_kinase_dom"/>
</dbReference>
<keyword evidence="4" id="KW-1003">Cell membrane</keyword>
<dbReference type="PROSITE" id="PS50109">
    <property type="entry name" value="HIS_KIN"/>
    <property type="match status" value="1"/>
</dbReference>
<dbReference type="InterPro" id="IPR003661">
    <property type="entry name" value="HisK_dim/P_dom"/>
</dbReference>
<dbReference type="InterPro" id="IPR050980">
    <property type="entry name" value="2C_sensor_his_kinase"/>
</dbReference>
<feature type="domain" description="Histidine kinase" evidence="12">
    <location>
        <begin position="240"/>
        <end position="449"/>
    </location>
</feature>
<keyword evidence="10" id="KW-0175">Coiled coil</keyword>
<dbReference type="CDD" id="cd06225">
    <property type="entry name" value="HAMP"/>
    <property type="match status" value="1"/>
</dbReference>
<feature type="transmembrane region" description="Helical" evidence="11">
    <location>
        <begin position="5"/>
        <end position="27"/>
    </location>
</feature>
<keyword evidence="11" id="KW-1133">Transmembrane helix</keyword>
<evidence type="ECO:0000259" key="13">
    <source>
        <dbReference type="PROSITE" id="PS50885"/>
    </source>
</evidence>
<evidence type="ECO:0000256" key="5">
    <source>
        <dbReference type="ARBA" id="ARBA00022553"/>
    </source>
</evidence>
<keyword evidence="11" id="KW-0472">Membrane</keyword>
<evidence type="ECO:0000256" key="8">
    <source>
        <dbReference type="ARBA" id="ARBA00022777"/>
    </source>
</evidence>
<dbReference type="Gene3D" id="6.10.340.10">
    <property type="match status" value="1"/>
</dbReference>
<keyword evidence="15" id="KW-1185">Reference proteome</keyword>
<feature type="domain" description="HAMP" evidence="13">
    <location>
        <begin position="178"/>
        <end position="232"/>
    </location>
</feature>
<evidence type="ECO:0000256" key="4">
    <source>
        <dbReference type="ARBA" id="ARBA00022475"/>
    </source>
</evidence>
<dbReference type="PRINTS" id="PR00344">
    <property type="entry name" value="BCTRLSENSOR"/>
</dbReference>
<comment type="catalytic activity">
    <reaction evidence="1">
        <text>ATP + protein L-histidine = ADP + protein N-phospho-L-histidine.</text>
        <dbReference type="EC" id="2.7.13.3"/>
    </reaction>
</comment>
<dbReference type="SMART" id="SM00388">
    <property type="entry name" value="HisKA"/>
    <property type="match status" value="1"/>
</dbReference>
<keyword evidence="9" id="KW-0067">ATP-binding</keyword>
<dbReference type="InterPro" id="IPR041124">
    <property type="entry name" value="AbfS_sensor"/>
</dbReference>
<dbReference type="Pfam" id="PF18225">
    <property type="entry name" value="AbfS_sensor"/>
    <property type="match status" value="1"/>
</dbReference>
<evidence type="ECO:0000259" key="12">
    <source>
        <dbReference type="PROSITE" id="PS50109"/>
    </source>
</evidence>
<dbReference type="Pfam" id="PF02518">
    <property type="entry name" value="HATPase_c"/>
    <property type="match status" value="1"/>
</dbReference>
<name>A0A2N5X3D8_9GAMM</name>
<comment type="caution">
    <text evidence="14">The sequence shown here is derived from an EMBL/GenBank/DDBJ whole genome shotgun (WGS) entry which is preliminary data.</text>
</comment>
<evidence type="ECO:0000256" key="3">
    <source>
        <dbReference type="ARBA" id="ARBA00012438"/>
    </source>
</evidence>
<evidence type="ECO:0000256" key="2">
    <source>
        <dbReference type="ARBA" id="ARBA00004651"/>
    </source>
</evidence>
<dbReference type="PROSITE" id="PS50885">
    <property type="entry name" value="HAMP"/>
    <property type="match status" value="1"/>
</dbReference>
<evidence type="ECO:0000313" key="14">
    <source>
        <dbReference type="EMBL" id="PLW69016.1"/>
    </source>
</evidence>
<gene>
    <name evidence="14" type="ORF">C0039_10380</name>
</gene>
<dbReference type="RefSeq" id="WP_076001180.1">
    <property type="nucleotide sequence ID" value="NZ_PKUS01000010.1"/>
</dbReference>
<dbReference type="SMART" id="SM00387">
    <property type="entry name" value="HATPase_c"/>
    <property type="match status" value="1"/>
</dbReference>
<dbReference type="Pfam" id="PF00512">
    <property type="entry name" value="HisKA"/>
    <property type="match status" value="1"/>
</dbReference>
<dbReference type="Pfam" id="PF00672">
    <property type="entry name" value="HAMP"/>
    <property type="match status" value="1"/>
</dbReference>
<dbReference type="InterPro" id="IPR003660">
    <property type="entry name" value="HAMP_dom"/>
</dbReference>
<dbReference type="Gene3D" id="1.10.287.130">
    <property type="match status" value="1"/>
</dbReference>
<evidence type="ECO:0000256" key="11">
    <source>
        <dbReference type="SAM" id="Phobius"/>
    </source>
</evidence>
<evidence type="ECO:0000256" key="9">
    <source>
        <dbReference type="ARBA" id="ARBA00022840"/>
    </source>
</evidence>
<evidence type="ECO:0000256" key="6">
    <source>
        <dbReference type="ARBA" id="ARBA00022679"/>
    </source>
</evidence>
<dbReference type="SMART" id="SM00304">
    <property type="entry name" value="HAMP"/>
    <property type="match status" value="1"/>
</dbReference>
<organism evidence="14 15">
    <name type="scientific">Pseudohalioglobus lutimaris</name>
    <dbReference type="NCBI Taxonomy" id="1737061"/>
    <lineage>
        <taxon>Bacteria</taxon>
        <taxon>Pseudomonadati</taxon>
        <taxon>Pseudomonadota</taxon>
        <taxon>Gammaproteobacteria</taxon>
        <taxon>Cellvibrionales</taxon>
        <taxon>Halieaceae</taxon>
        <taxon>Pseudohalioglobus</taxon>
    </lineage>
</organism>
<dbReference type="AlphaFoldDB" id="A0A2N5X3D8"/>
<dbReference type="InterPro" id="IPR036097">
    <property type="entry name" value="HisK_dim/P_sf"/>
</dbReference>
<dbReference type="SUPFAM" id="SSF158472">
    <property type="entry name" value="HAMP domain-like"/>
    <property type="match status" value="1"/>
</dbReference>
<keyword evidence="6" id="KW-0808">Transferase</keyword>
<dbReference type="OrthoDB" id="9804645at2"/>
<dbReference type="Proteomes" id="UP000235005">
    <property type="component" value="Unassembled WGS sequence"/>
</dbReference>
<proteinExistence type="predicted"/>
<dbReference type="Gene3D" id="3.30.565.10">
    <property type="entry name" value="Histidine kinase-like ATPase, C-terminal domain"/>
    <property type="match status" value="1"/>
</dbReference>
<keyword evidence="8 14" id="KW-0418">Kinase</keyword>
<evidence type="ECO:0000256" key="10">
    <source>
        <dbReference type="SAM" id="Coils"/>
    </source>
</evidence>
<dbReference type="InterPro" id="IPR003594">
    <property type="entry name" value="HATPase_dom"/>
</dbReference>
<dbReference type="CDD" id="cd00082">
    <property type="entry name" value="HisKA"/>
    <property type="match status" value="1"/>
</dbReference>
<dbReference type="PANTHER" id="PTHR44936:SF10">
    <property type="entry name" value="SENSOR PROTEIN RSTB"/>
    <property type="match status" value="1"/>
</dbReference>
<keyword evidence="5" id="KW-0597">Phosphoprotein</keyword>
<dbReference type="InterPro" id="IPR036890">
    <property type="entry name" value="HATPase_C_sf"/>
</dbReference>
<dbReference type="SUPFAM" id="SSF55874">
    <property type="entry name" value="ATPase domain of HSP90 chaperone/DNA topoisomerase II/histidine kinase"/>
    <property type="match status" value="1"/>
</dbReference>
<dbReference type="EMBL" id="PKUS01000010">
    <property type="protein sequence ID" value="PLW69016.1"/>
    <property type="molecule type" value="Genomic_DNA"/>
</dbReference>
<sequence length="453" mass="50573">MRGSLFIKIFLGFWLVTVAVLGSWLLASQYFESLHFTGVDHRPAEGPPQRRVLRLIWALENAPAGKLPGILSTARREHRLDIWLLDDTGRDMLQQPVPDEVGKIAQRLDNRRRRALKSARDKYYVAHAIIRPGEPRWRLVMAFPPPPHRVLGVLGANPWLRLLLAILVSGLACWGLSRLMTHRLRDLRRASAQLAEGDLSARIRVRERGGDETDALARDFNAMADQLEARIQAQRQLLRDVSHELRSPLARMRVALALAMESAAQPEDHLARMDKETTRLEELISQLLSSQQQTLEMDTHIDLVALLRTLCADASFEGRKESKEVTLHTSLSQAVVASSGDLLLKSFENIIRNALHHSPPGATVRVELSREPGCYRVNIEDQGPGVAEEDLKRIFEEFYRVDSARTREAGGYGLGLAIAWQAINRHGGTLSASNTETGLRITADLPTGPQTGA</sequence>
<dbReference type="SUPFAM" id="SSF47384">
    <property type="entry name" value="Homodimeric domain of signal transducing histidine kinase"/>
    <property type="match status" value="1"/>
</dbReference>
<dbReference type="GO" id="GO:0005524">
    <property type="term" value="F:ATP binding"/>
    <property type="evidence" value="ECO:0007669"/>
    <property type="project" value="UniProtKB-KW"/>
</dbReference>
<evidence type="ECO:0000313" key="15">
    <source>
        <dbReference type="Proteomes" id="UP000235005"/>
    </source>
</evidence>
<reference evidence="14 15" key="1">
    <citation type="submission" date="2018-01" db="EMBL/GenBank/DDBJ databases">
        <title>The draft genome sequence of Halioglobus lutimaris HF004.</title>
        <authorList>
            <person name="Du Z.-J."/>
            <person name="Shi M.-J."/>
        </authorList>
    </citation>
    <scope>NUCLEOTIDE SEQUENCE [LARGE SCALE GENOMIC DNA]</scope>
    <source>
        <strain evidence="14 15">HF004</strain>
    </source>
</reference>